<dbReference type="InterPro" id="IPR050566">
    <property type="entry name" value="Deoxyribonucleoside_kinase"/>
</dbReference>
<dbReference type="InterPro" id="IPR027417">
    <property type="entry name" value="P-loop_NTPase"/>
</dbReference>
<dbReference type="SUPFAM" id="SSF52540">
    <property type="entry name" value="P-loop containing nucleoside triphosphate hydrolases"/>
    <property type="match status" value="1"/>
</dbReference>
<dbReference type="Gene3D" id="3.40.50.300">
    <property type="entry name" value="P-loop containing nucleotide triphosphate hydrolases"/>
    <property type="match status" value="1"/>
</dbReference>
<dbReference type="OrthoDB" id="567086at2759"/>
<dbReference type="Pfam" id="PF01712">
    <property type="entry name" value="dNK"/>
    <property type="match status" value="1"/>
</dbReference>
<dbReference type="PANTHER" id="PTHR10513">
    <property type="entry name" value="DEOXYNUCLEOSIDE KINASE"/>
    <property type="match status" value="1"/>
</dbReference>
<name>A0A7L0VYH2_ALELA</name>
<evidence type="ECO:0000259" key="1">
    <source>
        <dbReference type="Pfam" id="PF01712"/>
    </source>
</evidence>
<sequence>MGRSGAALRLALEGNIAVGKSTFLRLLAGAFPEWHLVAEPVAQWQKVAAGAGEAPGAGNLLQRLYREPARWAFTFQTFSCLGRVKAQLERPEAPVRVLERSLYSDR</sequence>
<dbReference type="GO" id="GO:0005739">
    <property type="term" value="C:mitochondrion"/>
    <property type="evidence" value="ECO:0007669"/>
    <property type="project" value="TreeGrafter"/>
</dbReference>
<protein>
    <submittedName>
        <fullName evidence="2">DGUOK protein</fullName>
    </submittedName>
</protein>
<comment type="caution">
    <text evidence="2">The sequence shown here is derived from an EMBL/GenBank/DDBJ whole genome shotgun (WGS) entry which is preliminary data.</text>
</comment>
<feature type="non-terminal residue" evidence="2">
    <location>
        <position position="1"/>
    </location>
</feature>
<keyword evidence="3" id="KW-1185">Reference proteome</keyword>
<dbReference type="InterPro" id="IPR031314">
    <property type="entry name" value="DNK_dom"/>
</dbReference>
<reference evidence="2 3" key="1">
    <citation type="submission" date="2019-09" db="EMBL/GenBank/DDBJ databases">
        <title>Bird 10,000 Genomes (B10K) Project - Family phase.</title>
        <authorList>
            <person name="Zhang G."/>
        </authorList>
    </citation>
    <scope>NUCLEOTIDE SEQUENCE [LARGE SCALE GENOMIC DNA]</scope>
    <source>
        <strain evidence="2">B10K-DU-001-39</strain>
        <tissue evidence="2">Muscle</tissue>
    </source>
</reference>
<proteinExistence type="predicted"/>
<feature type="domain" description="Deoxynucleoside kinase" evidence="1">
    <location>
        <begin position="11"/>
        <end position="106"/>
    </location>
</feature>
<dbReference type="GO" id="GO:0004138">
    <property type="term" value="F:deoxyguanosine kinase activity"/>
    <property type="evidence" value="ECO:0007669"/>
    <property type="project" value="TreeGrafter"/>
</dbReference>
<dbReference type="Proteomes" id="UP000562322">
    <property type="component" value="Unassembled WGS sequence"/>
</dbReference>
<dbReference type="EMBL" id="VXAV01001261">
    <property type="protein sequence ID" value="NXL84191.1"/>
    <property type="molecule type" value="Genomic_DNA"/>
</dbReference>
<dbReference type="AlphaFoldDB" id="A0A7L0VYH2"/>
<evidence type="ECO:0000313" key="2">
    <source>
        <dbReference type="EMBL" id="NXL84191.1"/>
    </source>
</evidence>
<evidence type="ECO:0000313" key="3">
    <source>
        <dbReference type="Proteomes" id="UP000562322"/>
    </source>
</evidence>
<dbReference type="PANTHER" id="PTHR10513:SF8">
    <property type="entry name" value="DEOXYGUANOSINE KINASE, MITOCHONDRIAL"/>
    <property type="match status" value="1"/>
</dbReference>
<accession>A0A7L0VYH2</accession>
<organism evidence="2 3">
    <name type="scientific">Alectura lathami</name>
    <name type="common">Australian brush turkey</name>
    <dbReference type="NCBI Taxonomy" id="81907"/>
    <lineage>
        <taxon>Eukaryota</taxon>
        <taxon>Metazoa</taxon>
        <taxon>Chordata</taxon>
        <taxon>Craniata</taxon>
        <taxon>Vertebrata</taxon>
        <taxon>Euteleostomi</taxon>
        <taxon>Archelosauria</taxon>
        <taxon>Archosauria</taxon>
        <taxon>Dinosauria</taxon>
        <taxon>Saurischia</taxon>
        <taxon>Theropoda</taxon>
        <taxon>Coelurosauria</taxon>
        <taxon>Aves</taxon>
        <taxon>Neognathae</taxon>
        <taxon>Galloanserae</taxon>
        <taxon>Galliformes</taxon>
        <taxon>Megapodiidae</taxon>
        <taxon>Alectura</taxon>
    </lineage>
</organism>
<gene>
    <name evidence="2" type="primary">Dguok_1</name>
    <name evidence="2" type="ORF">ALELAT_R15104</name>
</gene>
<feature type="non-terminal residue" evidence="2">
    <location>
        <position position="106"/>
    </location>
</feature>